<dbReference type="KEGG" id="fmr:Fuma_05678"/>
<protein>
    <submittedName>
        <fullName evidence="7">Putative FAD-binding dehydrogenase</fullName>
    </submittedName>
</protein>
<dbReference type="EMBL" id="CP017641">
    <property type="protein sequence ID" value="APZ96015.1"/>
    <property type="molecule type" value="Genomic_DNA"/>
</dbReference>
<dbReference type="Pfam" id="PF12831">
    <property type="entry name" value="FAD_oxidored"/>
    <property type="match status" value="1"/>
</dbReference>
<keyword evidence="1" id="KW-0004">4Fe-4S</keyword>
<proteinExistence type="predicted"/>
<keyword evidence="2" id="KW-0479">Metal-binding</keyword>
<keyword evidence="8" id="KW-1185">Reference proteome</keyword>
<dbReference type="Proteomes" id="UP000187735">
    <property type="component" value="Chromosome"/>
</dbReference>
<reference evidence="7 8" key="1">
    <citation type="journal article" date="2016" name="Front. Microbiol.">
        <title>Fuerstia marisgermanicae gen. nov., sp. nov., an Unusual Member of the Phylum Planctomycetes from the German Wadden Sea.</title>
        <authorList>
            <person name="Kohn T."/>
            <person name="Heuer A."/>
            <person name="Jogler M."/>
            <person name="Vollmers J."/>
            <person name="Boedeker C."/>
            <person name="Bunk B."/>
            <person name="Rast P."/>
            <person name="Borchert D."/>
            <person name="Glockner I."/>
            <person name="Freese H.M."/>
            <person name="Klenk H.P."/>
            <person name="Overmann J."/>
            <person name="Kaster A.K."/>
            <person name="Rohde M."/>
            <person name="Wiegand S."/>
            <person name="Jogler C."/>
        </authorList>
    </citation>
    <scope>NUCLEOTIDE SEQUENCE [LARGE SCALE GENOMIC DNA]</scope>
    <source>
        <strain evidence="7 8">NH11</strain>
    </source>
</reference>
<dbReference type="AlphaFoldDB" id="A0A1P8WPQ4"/>
<name>A0A1P8WPQ4_9PLAN</name>
<evidence type="ECO:0000259" key="6">
    <source>
        <dbReference type="PROSITE" id="PS50022"/>
    </source>
</evidence>
<dbReference type="SUPFAM" id="SSF51905">
    <property type="entry name" value="FAD/NAD(P)-binding domain"/>
    <property type="match status" value="1"/>
</dbReference>
<dbReference type="InterPro" id="IPR036188">
    <property type="entry name" value="FAD/NAD-bd_sf"/>
</dbReference>
<dbReference type="Gene3D" id="3.50.50.60">
    <property type="entry name" value="FAD/NAD(P)-binding domain"/>
    <property type="match status" value="1"/>
</dbReference>
<keyword evidence="3" id="KW-0560">Oxidoreductase</keyword>
<dbReference type="InterPro" id="IPR000421">
    <property type="entry name" value="FA58C"/>
</dbReference>
<evidence type="ECO:0000256" key="2">
    <source>
        <dbReference type="ARBA" id="ARBA00022723"/>
    </source>
</evidence>
<keyword evidence="5" id="KW-0411">Iron-sulfur</keyword>
<dbReference type="STRING" id="1891926.Fuma_05678"/>
<dbReference type="PANTHER" id="PTHR43498">
    <property type="entry name" value="FERREDOXIN:COB-COM HETERODISULFIDE REDUCTASE SUBUNIT A"/>
    <property type="match status" value="1"/>
</dbReference>
<dbReference type="InterPro" id="IPR008979">
    <property type="entry name" value="Galactose-bd-like_sf"/>
</dbReference>
<keyword evidence="4" id="KW-0408">Iron</keyword>
<dbReference type="InterPro" id="IPR039650">
    <property type="entry name" value="HdrA-like"/>
</dbReference>
<evidence type="ECO:0000313" key="8">
    <source>
        <dbReference type="Proteomes" id="UP000187735"/>
    </source>
</evidence>
<organism evidence="7 8">
    <name type="scientific">Fuerstiella marisgermanici</name>
    <dbReference type="NCBI Taxonomy" id="1891926"/>
    <lineage>
        <taxon>Bacteria</taxon>
        <taxon>Pseudomonadati</taxon>
        <taxon>Planctomycetota</taxon>
        <taxon>Planctomycetia</taxon>
        <taxon>Planctomycetales</taxon>
        <taxon>Planctomycetaceae</taxon>
        <taxon>Fuerstiella</taxon>
    </lineage>
</organism>
<dbReference type="PANTHER" id="PTHR43498:SF1">
    <property type="entry name" value="COB--COM HETERODISULFIDE REDUCTASE IRON-SULFUR SUBUNIT A"/>
    <property type="match status" value="1"/>
</dbReference>
<dbReference type="SUPFAM" id="SSF49785">
    <property type="entry name" value="Galactose-binding domain-like"/>
    <property type="match status" value="1"/>
</dbReference>
<dbReference type="GO" id="GO:0016491">
    <property type="term" value="F:oxidoreductase activity"/>
    <property type="evidence" value="ECO:0007669"/>
    <property type="project" value="UniProtKB-KW"/>
</dbReference>
<evidence type="ECO:0000256" key="5">
    <source>
        <dbReference type="ARBA" id="ARBA00023014"/>
    </source>
</evidence>
<dbReference type="OrthoDB" id="9780658at2"/>
<gene>
    <name evidence="7" type="ORF">Fuma_05678</name>
</gene>
<dbReference type="Gene3D" id="2.60.120.260">
    <property type="entry name" value="Galactose-binding domain-like"/>
    <property type="match status" value="1"/>
</dbReference>
<feature type="domain" description="F5/8 type C" evidence="6">
    <location>
        <begin position="462"/>
        <end position="626"/>
    </location>
</feature>
<evidence type="ECO:0000256" key="1">
    <source>
        <dbReference type="ARBA" id="ARBA00022485"/>
    </source>
</evidence>
<evidence type="ECO:0000256" key="3">
    <source>
        <dbReference type="ARBA" id="ARBA00023002"/>
    </source>
</evidence>
<dbReference type="RefSeq" id="WP_077027096.1">
    <property type="nucleotide sequence ID" value="NZ_CP017641.1"/>
</dbReference>
<evidence type="ECO:0000313" key="7">
    <source>
        <dbReference type="EMBL" id="APZ96015.1"/>
    </source>
</evidence>
<dbReference type="GO" id="GO:0051539">
    <property type="term" value="F:4 iron, 4 sulfur cluster binding"/>
    <property type="evidence" value="ECO:0007669"/>
    <property type="project" value="UniProtKB-KW"/>
</dbReference>
<dbReference type="PROSITE" id="PS50022">
    <property type="entry name" value="FA58C_3"/>
    <property type="match status" value="1"/>
</dbReference>
<accession>A0A1P8WPQ4</accession>
<evidence type="ECO:0000256" key="4">
    <source>
        <dbReference type="ARBA" id="ARBA00023004"/>
    </source>
</evidence>
<dbReference type="GO" id="GO:0046872">
    <property type="term" value="F:metal ion binding"/>
    <property type="evidence" value="ECO:0007669"/>
    <property type="project" value="UniProtKB-KW"/>
</dbReference>
<sequence length="626" mass="69359">MTTTHQLNCDVLVAGGGAAGVPCALAAARCGAKVILCHDRPVLGGNASSEIRMHIVGANGTGRFDRGKELQTEAREGGIIEEIRLENCVRNPQRSASMFDLILYDKVRSEPNLTLLLNTSVNEVQMQQGVNKIGHVIAERPSTEDRFRIDATTFIDCTGDGRLAFEAGAEFMRGREGKDAFNEPLAREQADSHQLGSTILITARRHDRPMPFVAPNWVRSFTKEDLRLRLYACPGEEEPTHEYGYWWAEWGGTLDTIKDNETIRDELLAVTLGIWNHIKNGPAGTAAGEDPFSASHWALEWIGFVPGKRESRRFIGQHVLTQQDLQTSRRFDDAIAYGGWSMDLHPPEGVDVPDEEPCVQHALPRLYDIPLRSCVARDVRNLMFAGRNISATHVAFSSTRVMATCAAIGQGVGTAAALASAESVSAADIVTDQQLVNRIQQRLLSDDSFLIGKVNDCSDDITRLATITASSEQAEGPAVNVISGQTRSVHGESGVAADRTVASSHRWMSVCDEFPAWIQFDWQTPQRIHSIQLIFDTGLHRHLTLTHHDGYNSKMQWGTPQSETVRDYSIQCTNDGNWQDLITVTDNYQRRRQHTFPGVVHTKSLRVTVTATNGIDHVRVMEVRVY</sequence>